<sequence>MAIIRVPILICAALVACVLAGGPAPAAGRDAAAPRAGFVALFDGRSTQGWHLYGRRGEPVAGWSVRDGALVRSGAGGDLVSDAQFGDFELRLEWKIAPGGNSGVFYRVRENDEPVYHSALEYQVLDDRRHPDARNGADRLAGALYGLYPPARAAARPAGQWNAARIVARGDRVEHWLNGVRVAAFEIGSRDWNARLARSKFKDWPGFAGARRGAIALQDHGDEVAYRRIEIRALDR</sequence>
<name>A0A0S2DAE0_LYSEN</name>
<protein>
    <recommendedName>
        <fullName evidence="2">3-keto-alpha-glucoside-1,2-lyase/3-keto-2-hydroxy-glucal hydratase domain-containing protein</fullName>
    </recommendedName>
</protein>
<keyword evidence="1" id="KW-0732">Signal</keyword>
<feature type="domain" description="3-keto-alpha-glucoside-1,2-lyase/3-keto-2-hydroxy-glucal hydratase" evidence="2">
    <location>
        <begin position="37"/>
        <end position="232"/>
    </location>
</feature>
<dbReference type="PATRIC" id="fig|69.6.peg.165"/>
<evidence type="ECO:0000313" key="3">
    <source>
        <dbReference type="EMBL" id="ALN55522.1"/>
    </source>
</evidence>
<dbReference type="InterPro" id="IPR010496">
    <property type="entry name" value="AL/BT2_dom"/>
</dbReference>
<feature type="signal peptide" evidence="1">
    <location>
        <begin position="1"/>
        <end position="26"/>
    </location>
</feature>
<evidence type="ECO:0000313" key="4">
    <source>
        <dbReference type="Proteomes" id="UP000061569"/>
    </source>
</evidence>
<gene>
    <name evidence="3" type="ORF">GLE_0163</name>
</gene>
<dbReference type="AlphaFoldDB" id="A0A0S2DAE0"/>
<dbReference type="Proteomes" id="UP000061569">
    <property type="component" value="Chromosome"/>
</dbReference>
<accession>A0A0S2DAE0</accession>
<dbReference type="EMBL" id="CP013140">
    <property type="protein sequence ID" value="ALN55522.1"/>
    <property type="molecule type" value="Genomic_DNA"/>
</dbReference>
<dbReference type="STRING" id="69.GLE_0163"/>
<feature type="chain" id="PRO_5006594783" description="3-keto-alpha-glucoside-1,2-lyase/3-keto-2-hydroxy-glucal hydratase domain-containing protein" evidence="1">
    <location>
        <begin position="27"/>
        <end position="236"/>
    </location>
</feature>
<dbReference type="Gene3D" id="2.60.120.560">
    <property type="entry name" value="Exo-inulinase, domain 1"/>
    <property type="match status" value="1"/>
</dbReference>
<proteinExistence type="predicted"/>
<organism evidence="3 4">
    <name type="scientific">Lysobacter enzymogenes</name>
    <dbReference type="NCBI Taxonomy" id="69"/>
    <lineage>
        <taxon>Bacteria</taxon>
        <taxon>Pseudomonadati</taxon>
        <taxon>Pseudomonadota</taxon>
        <taxon>Gammaproteobacteria</taxon>
        <taxon>Lysobacterales</taxon>
        <taxon>Lysobacteraceae</taxon>
        <taxon>Lysobacter</taxon>
    </lineage>
</organism>
<dbReference type="Pfam" id="PF06439">
    <property type="entry name" value="3keto-disac_hyd"/>
    <property type="match status" value="1"/>
</dbReference>
<dbReference type="GO" id="GO:0016787">
    <property type="term" value="F:hydrolase activity"/>
    <property type="evidence" value="ECO:0007669"/>
    <property type="project" value="InterPro"/>
</dbReference>
<dbReference type="PROSITE" id="PS51257">
    <property type="entry name" value="PROKAR_LIPOPROTEIN"/>
    <property type="match status" value="1"/>
</dbReference>
<dbReference type="KEGG" id="lez:GLE_0163"/>
<evidence type="ECO:0000259" key="2">
    <source>
        <dbReference type="Pfam" id="PF06439"/>
    </source>
</evidence>
<evidence type="ECO:0000256" key="1">
    <source>
        <dbReference type="SAM" id="SignalP"/>
    </source>
</evidence>
<reference evidence="3 4" key="1">
    <citation type="submission" date="2015-11" db="EMBL/GenBank/DDBJ databases">
        <title>Genome sequences of Lysobacter enzymogenes strain C3 and Lysobacter antibioticus ATCC 29479.</title>
        <authorList>
            <person name="Kobayashi D.Y."/>
        </authorList>
    </citation>
    <scope>NUCLEOTIDE SEQUENCE [LARGE SCALE GENOMIC DNA]</scope>
    <source>
        <strain evidence="3 4">C3</strain>
    </source>
</reference>
<dbReference type="OrthoDB" id="9814708at2"/>